<reference evidence="3 4" key="1">
    <citation type="submission" date="2019-11" db="EMBL/GenBank/DDBJ databases">
        <title>Novel species isolated from a subtropical stream in China.</title>
        <authorList>
            <person name="Lu H."/>
        </authorList>
    </citation>
    <scope>NUCLEOTIDE SEQUENCE [LARGE SCALE GENOMIC DNA]</scope>
    <source>
        <strain evidence="3 4">FT25W</strain>
    </source>
</reference>
<dbReference type="RefSeq" id="WP_154368129.1">
    <property type="nucleotide sequence ID" value="NZ_WKJM01000023.1"/>
</dbReference>
<evidence type="ECO:0000259" key="2">
    <source>
        <dbReference type="Pfam" id="PF14351"/>
    </source>
</evidence>
<dbReference type="InterPro" id="IPR025833">
    <property type="entry name" value="GDYXXLXY"/>
</dbReference>
<dbReference type="InterPro" id="IPR025513">
    <property type="entry name" value="DUF4401"/>
</dbReference>
<dbReference type="Proteomes" id="UP000481037">
    <property type="component" value="Unassembled WGS sequence"/>
</dbReference>
<evidence type="ECO:0000256" key="1">
    <source>
        <dbReference type="SAM" id="Phobius"/>
    </source>
</evidence>
<keyword evidence="4" id="KW-1185">Reference proteome</keyword>
<feature type="domain" description="DUF4401" evidence="2">
    <location>
        <begin position="31"/>
        <end position="350"/>
    </location>
</feature>
<keyword evidence="1" id="KW-1133">Transmembrane helix</keyword>
<dbReference type="Pfam" id="PF14345">
    <property type="entry name" value="GDYXXLXY"/>
    <property type="match status" value="1"/>
</dbReference>
<keyword evidence="1" id="KW-0472">Membrane</keyword>
<sequence>MSRQRLNDLVLAAAARGILQPDATAQPMTRPWPIVLMTGLGAWLAVIPFVAVLFLTLGDQLEKGALGYVVGAVILGMALMVLRSGSRSEFIEQLGFPALLVAGVLLAIGLYRDLPPGSASAVLTLVIIGAAWAAPQIWLRTLLGALAAAAFVAMAAGYRTFEHAQLPNGLHCALLVWLVAVSWSDSHPVSGLNARGAIALDAIASGWAAMLLLGLAYSSGKTFMIGALLEPLPGDSLGLTRDPLSRTFSIVLAGSGAAWLAHRWPACRAPHILLAVALLLVLSWVMPLLGGALLILAICTTSARPLLAVAAAVSAAWIIGGFYYQLNMPLASKALIMAAVGAAFGLIGWLNWPRRASAPAQTPARPPRLMALSLLAILVVINGGIWQKENLIRHGRPVFIELAPVDPRSLMQGDYMRLNFRLPHLGDADRRTKVVAKIDSRGVAVIQQAASGAPLAPDEILIELVNTGSGLRPVSDAWYFKEGEGKRWQQARYGEFRIDGNGRTLLVNLRGANLEAL</sequence>
<feature type="transmembrane region" description="Helical" evidence="1">
    <location>
        <begin position="196"/>
        <end position="217"/>
    </location>
</feature>
<accession>A0A6L5QN32</accession>
<feature type="transmembrane region" description="Helical" evidence="1">
    <location>
        <begin position="272"/>
        <end position="299"/>
    </location>
</feature>
<proteinExistence type="predicted"/>
<feature type="transmembrane region" description="Helical" evidence="1">
    <location>
        <begin position="118"/>
        <end position="135"/>
    </location>
</feature>
<dbReference type="Pfam" id="PF14351">
    <property type="entry name" value="DUF4401"/>
    <property type="match status" value="1"/>
</dbReference>
<dbReference type="EMBL" id="WKJM01000023">
    <property type="protein sequence ID" value="MRX10662.1"/>
    <property type="molecule type" value="Genomic_DNA"/>
</dbReference>
<comment type="caution">
    <text evidence="3">The sequence shown here is derived from an EMBL/GenBank/DDBJ whole genome shotgun (WGS) entry which is preliminary data.</text>
</comment>
<feature type="transmembrane region" description="Helical" evidence="1">
    <location>
        <begin position="94"/>
        <end position="111"/>
    </location>
</feature>
<evidence type="ECO:0000313" key="3">
    <source>
        <dbReference type="EMBL" id="MRX10662.1"/>
    </source>
</evidence>
<feature type="transmembrane region" description="Helical" evidence="1">
    <location>
        <begin position="168"/>
        <end position="184"/>
    </location>
</feature>
<keyword evidence="1" id="KW-0812">Transmembrane</keyword>
<dbReference type="AlphaFoldDB" id="A0A6L5QN32"/>
<feature type="transmembrane region" description="Helical" evidence="1">
    <location>
        <begin position="330"/>
        <end position="349"/>
    </location>
</feature>
<evidence type="ECO:0000313" key="4">
    <source>
        <dbReference type="Proteomes" id="UP000481037"/>
    </source>
</evidence>
<feature type="transmembrane region" description="Helical" evidence="1">
    <location>
        <begin position="369"/>
        <end position="386"/>
    </location>
</feature>
<feature type="transmembrane region" description="Helical" evidence="1">
    <location>
        <begin position="65"/>
        <end position="82"/>
    </location>
</feature>
<feature type="transmembrane region" description="Helical" evidence="1">
    <location>
        <begin position="306"/>
        <end position="324"/>
    </location>
</feature>
<organism evidence="3 4">
    <name type="scientific">Duganella alba</name>
    <dbReference type="NCBI Taxonomy" id="2666081"/>
    <lineage>
        <taxon>Bacteria</taxon>
        <taxon>Pseudomonadati</taxon>
        <taxon>Pseudomonadota</taxon>
        <taxon>Betaproteobacteria</taxon>
        <taxon>Burkholderiales</taxon>
        <taxon>Oxalobacteraceae</taxon>
        <taxon>Telluria group</taxon>
        <taxon>Duganella</taxon>
    </lineage>
</organism>
<gene>
    <name evidence="3" type="ORF">GJ697_22780</name>
</gene>
<protein>
    <submittedName>
        <fullName evidence="3">DUF4401 domain-containing protein</fullName>
    </submittedName>
</protein>
<name>A0A6L5QN32_9BURK</name>
<feature type="transmembrane region" description="Helical" evidence="1">
    <location>
        <begin position="35"/>
        <end position="58"/>
    </location>
</feature>